<dbReference type="EMBL" id="DS989734">
    <property type="protein sequence ID" value="EEA07621.1"/>
    <property type="molecule type" value="Genomic_DNA"/>
</dbReference>
<keyword evidence="1" id="KW-0175">Coiled coil</keyword>
<protein>
    <submittedName>
        <fullName evidence="2">Uncharacterized protein</fullName>
    </submittedName>
</protein>
<dbReference type="GeneID" id="6997171"/>
<dbReference type="OrthoDB" id="342322at2759"/>
<evidence type="ECO:0000313" key="3">
    <source>
        <dbReference type="Proteomes" id="UP000001460"/>
    </source>
</evidence>
<evidence type="ECO:0000313" key="2">
    <source>
        <dbReference type="EMBL" id="EEA07621.1"/>
    </source>
</evidence>
<accession>B6AHC6</accession>
<name>B6AHC6_CRYMR</name>
<organism evidence="2 3">
    <name type="scientific">Cryptosporidium muris (strain RN66)</name>
    <dbReference type="NCBI Taxonomy" id="441375"/>
    <lineage>
        <taxon>Eukaryota</taxon>
        <taxon>Sar</taxon>
        <taxon>Alveolata</taxon>
        <taxon>Apicomplexa</taxon>
        <taxon>Conoidasida</taxon>
        <taxon>Coccidia</taxon>
        <taxon>Eucoccidiorida</taxon>
        <taxon>Eimeriorina</taxon>
        <taxon>Cryptosporidiidae</taxon>
        <taxon>Cryptosporidium</taxon>
    </lineage>
</organism>
<gene>
    <name evidence="2" type="ORF">CMU_005440</name>
</gene>
<sequence>MPILSSDLLQAAAIEEHGYDYQKDLAGVLLPNYLDKQDHYNQAKRIFTSLCKVKEALKKVCRQVEISLRGCSSISINMDLIWNDNHNLTPKNNNNMIFGNLKDESAYKVKLRLLFGINQLLNDNLDMIVSTILKSILVLDDCQSNFEQLLNASESLVNRCSVLESDISYIKKENDNLNCQKYYLEKQLSESVSSSTKYRSALCKSIKTVQKLYLENELYKKELSNIENQLIISKLRVAQYNEELEHIRTLLKYYRSQVSSESVLSPAIEQILKVEPCRVTSQTIPNIPNRKEYLNSKQSESSTRHSNKYHQLGNLLTRFLSFSYTTTNKSLRNLVYYGSQNKDDLNFNEKSLIKSPVYIEKSEMLTNIIIEDNIKGLGDKKLELNPDEILTSPSTSNICSSGSCSTS</sequence>
<feature type="coiled-coil region" evidence="1">
    <location>
        <begin position="209"/>
        <end position="243"/>
    </location>
</feature>
<reference evidence="2" key="1">
    <citation type="submission" date="2008-06" db="EMBL/GenBank/DDBJ databases">
        <authorList>
            <person name="Lorenzi H."/>
            <person name="Inman J."/>
            <person name="Miller J."/>
            <person name="Schobel S."/>
            <person name="Amedeo P."/>
            <person name="Caler E.V."/>
            <person name="da Silva J."/>
        </authorList>
    </citation>
    <scope>NUCLEOTIDE SEQUENCE [LARGE SCALE GENOMIC DNA]</scope>
    <source>
        <strain evidence="2">RN66</strain>
    </source>
</reference>
<proteinExistence type="predicted"/>
<evidence type="ECO:0000256" key="1">
    <source>
        <dbReference type="SAM" id="Coils"/>
    </source>
</evidence>
<dbReference type="Proteomes" id="UP000001460">
    <property type="component" value="Unassembled WGS sequence"/>
</dbReference>
<dbReference type="RefSeq" id="XP_002141970.1">
    <property type="nucleotide sequence ID" value="XM_002141934.1"/>
</dbReference>
<dbReference type="VEuPathDB" id="CryptoDB:CMU_005440"/>
<keyword evidence="3" id="KW-1185">Reference proteome</keyword>
<dbReference type="AlphaFoldDB" id="B6AHC6"/>